<keyword evidence="4" id="KW-0418">Kinase</keyword>
<dbReference type="InterPro" id="IPR013136">
    <property type="entry name" value="WSTF_Acf1_Cbp146"/>
</dbReference>
<keyword evidence="5" id="KW-1185">Reference proteome</keyword>
<dbReference type="PANTHER" id="PTHR15546:SF2">
    <property type="entry name" value="DDT DOMAIN-CONTAINING PROTEIN DDB_G0282237"/>
    <property type="match status" value="1"/>
</dbReference>
<gene>
    <name evidence="4" type="ORF">TSOC_007532</name>
</gene>
<accession>A0A2J8A0V6</accession>
<protein>
    <submittedName>
        <fullName evidence="4">Tyrosine-protein kinase BAZ1B</fullName>
    </submittedName>
</protein>
<dbReference type="GO" id="GO:0005634">
    <property type="term" value="C:nucleus"/>
    <property type="evidence" value="ECO:0007669"/>
    <property type="project" value="UniProtKB-SubCell"/>
</dbReference>
<feature type="region of interest" description="Disordered" evidence="2">
    <location>
        <begin position="122"/>
        <end position="144"/>
    </location>
</feature>
<dbReference type="OrthoDB" id="550647at2759"/>
<comment type="subcellular location">
    <subcellularLocation>
        <location evidence="1">Nucleus</location>
    </subcellularLocation>
</comment>
<organism evidence="4 5">
    <name type="scientific">Tetrabaena socialis</name>
    <dbReference type="NCBI Taxonomy" id="47790"/>
    <lineage>
        <taxon>Eukaryota</taxon>
        <taxon>Viridiplantae</taxon>
        <taxon>Chlorophyta</taxon>
        <taxon>core chlorophytes</taxon>
        <taxon>Chlorophyceae</taxon>
        <taxon>CS clade</taxon>
        <taxon>Chlamydomonadales</taxon>
        <taxon>Tetrabaenaceae</taxon>
        <taxon>Tetrabaena</taxon>
    </lineage>
</organism>
<proteinExistence type="predicted"/>
<reference evidence="4 5" key="1">
    <citation type="journal article" date="2017" name="Mol. Biol. Evol.">
        <title>The 4-celled Tetrabaena socialis nuclear genome reveals the essential components for genetic control of cell number at the origin of multicellularity in the volvocine lineage.</title>
        <authorList>
            <person name="Featherston J."/>
            <person name="Arakaki Y."/>
            <person name="Hanschen E.R."/>
            <person name="Ferris P.J."/>
            <person name="Michod R.E."/>
            <person name="Olson B.J.S.C."/>
            <person name="Nozaki H."/>
            <person name="Durand P.M."/>
        </authorList>
    </citation>
    <scope>NUCLEOTIDE SEQUENCE [LARGE SCALE GENOMIC DNA]</scope>
    <source>
        <strain evidence="4 5">NIES-571</strain>
    </source>
</reference>
<feature type="compositionally biased region" description="Low complexity" evidence="2">
    <location>
        <begin position="132"/>
        <end position="144"/>
    </location>
</feature>
<evidence type="ECO:0000256" key="1">
    <source>
        <dbReference type="PROSITE-ProRule" id="PRU00475"/>
    </source>
</evidence>
<dbReference type="PROSITE" id="PS51136">
    <property type="entry name" value="WAC"/>
    <property type="match status" value="1"/>
</dbReference>
<dbReference type="PANTHER" id="PTHR15546">
    <property type="entry name" value="BROMODOMAIN ADJACENT TO ZINC FINGER DOMAIN, 2A"/>
    <property type="match status" value="1"/>
</dbReference>
<dbReference type="AlphaFoldDB" id="A0A2J8A0V6"/>
<dbReference type="Pfam" id="PF10537">
    <property type="entry name" value="WAC_Acf1_DNA_bd"/>
    <property type="match status" value="1"/>
</dbReference>
<feature type="domain" description="WAC" evidence="3">
    <location>
        <begin position="1"/>
        <end position="106"/>
    </location>
</feature>
<name>A0A2J8A0V6_9CHLO</name>
<dbReference type="Proteomes" id="UP000236333">
    <property type="component" value="Unassembled WGS sequence"/>
</dbReference>
<keyword evidence="1" id="KW-0539">Nucleus</keyword>
<sequence length="151" mass="16765">MSTSFASRARVFADYEEYLAKLSEYRSRQWTCSFSGRSGLSYEEALESEQASNSLLQQFPPELEGVFVGLTHHSTLRLEELITYLTDASKLHKWCPPGATSGKPGKLAQALGKPIIRRWLHEPSPARHPGHSPAAQSDQPAPAFPAFVRLP</sequence>
<dbReference type="EMBL" id="PGGS01000257">
    <property type="protein sequence ID" value="PNH06118.1"/>
    <property type="molecule type" value="Genomic_DNA"/>
</dbReference>
<evidence type="ECO:0000313" key="4">
    <source>
        <dbReference type="EMBL" id="PNH06118.1"/>
    </source>
</evidence>
<keyword evidence="4" id="KW-0808">Transferase</keyword>
<evidence type="ECO:0000313" key="5">
    <source>
        <dbReference type="Proteomes" id="UP000236333"/>
    </source>
</evidence>
<dbReference type="InterPro" id="IPR053271">
    <property type="entry name" value="DDT_domain"/>
</dbReference>
<evidence type="ECO:0000256" key="2">
    <source>
        <dbReference type="SAM" id="MobiDB-lite"/>
    </source>
</evidence>
<comment type="caution">
    <text evidence="4">The sequence shown here is derived from an EMBL/GenBank/DDBJ whole genome shotgun (WGS) entry which is preliminary data.</text>
</comment>
<dbReference type="GO" id="GO:0016301">
    <property type="term" value="F:kinase activity"/>
    <property type="evidence" value="ECO:0007669"/>
    <property type="project" value="UniProtKB-KW"/>
</dbReference>
<evidence type="ECO:0000259" key="3">
    <source>
        <dbReference type="PROSITE" id="PS51136"/>
    </source>
</evidence>